<protein>
    <submittedName>
        <fullName evidence="1">Uncharacterized protein</fullName>
    </submittedName>
</protein>
<accession>A0ACB9YXE6</accession>
<name>A0ACB9YXE6_9PEZI</name>
<gene>
    <name evidence="1" type="ORF">F4820DRAFT_459061</name>
</gene>
<keyword evidence="2" id="KW-1185">Reference proteome</keyword>
<dbReference type="Proteomes" id="UP001497700">
    <property type="component" value="Unassembled WGS sequence"/>
</dbReference>
<evidence type="ECO:0000313" key="1">
    <source>
        <dbReference type="EMBL" id="KAI4864141.1"/>
    </source>
</evidence>
<comment type="caution">
    <text evidence="1">The sequence shown here is derived from an EMBL/GenBank/DDBJ whole genome shotgun (WGS) entry which is preliminary data.</text>
</comment>
<reference evidence="1 2" key="1">
    <citation type="journal article" date="2022" name="New Phytol.">
        <title>Ecological generalism drives hyperdiversity of secondary metabolite gene clusters in xylarialean endophytes.</title>
        <authorList>
            <person name="Franco M.E.E."/>
            <person name="Wisecaver J.H."/>
            <person name="Arnold A.E."/>
            <person name="Ju Y.M."/>
            <person name="Slot J.C."/>
            <person name="Ahrendt S."/>
            <person name="Moore L.P."/>
            <person name="Eastman K.E."/>
            <person name="Scott K."/>
            <person name="Konkel Z."/>
            <person name="Mondo S.J."/>
            <person name="Kuo A."/>
            <person name="Hayes R.D."/>
            <person name="Haridas S."/>
            <person name="Andreopoulos B."/>
            <person name="Riley R."/>
            <person name="LaButti K."/>
            <person name="Pangilinan J."/>
            <person name="Lipzen A."/>
            <person name="Amirebrahimi M."/>
            <person name="Yan J."/>
            <person name="Adam C."/>
            <person name="Keymanesh K."/>
            <person name="Ng V."/>
            <person name="Louie K."/>
            <person name="Northen T."/>
            <person name="Drula E."/>
            <person name="Henrissat B."/>
            <person name="Hsieh H.M."/>
            <person name="Youens-Clark K."/>
            <person name="Lutzoni F."/>
            <person name="Miadlikowska J."/>
            <person name="Eastwood D.C."/>
            <person name="Hamelin R.C."/>
            <person name="Grigoriev I.V."/>
            <person name="U'Ren J.M."/>
        </authorList>
    </citation>
    <scope>NUCLEOTIDE SEQUENCE [LARGE SCALE GENOMIC DNA]</scope>
    <source>
        <strain evidence="1 2">CBS 119005</strain>
    </source>
</reference>
<evidence type="ECO:0000313" key="2">
    <source>
        <dbReference type="Proteomes" id="UP001497700"/>
    </source>
</evidence>
<dbReference type="EMBL" id="MU393491">
    <property type="protein sequence ID" value="KAI4864141.1"/>
    <property type="molecule type" value="Genomic_DNA"/>
</dbReference>
<organism evidence="1 2">
    <name type="scientific">Hypoxylon rubiginosum</name>
    <dbReference type="NCBI Taxonomy" id="110542"/>
    <lineage>
        <taxon>Eukaryota</taxon>
        <taxon>Fungi</taxon>
        <taxon>Dikarya</taxon>
        <taxon>Ascomycota</taxon>
        <taxon>Pezizomycotina</taxon>
        <taxon>Sordariomycetes</taxon>
        <taxon>Xylariomycetidae</taxon>
        <taxon>Xylariales</taxon>
        <taxon>Hypoxylaceae</taxon>
        <taxon>Hypoxylon</taxon>
    </lineage>
</organism>
<sequence length="859" mass="94032">MPVQLHYRSPKSEASPDSAGPVYKSSSISSPEDQSLSSKSNSRKRKSSIDVDDDDDDDLDSHQPVKKTAHNMIEKRYRTNLNDKIAALRDSVPSLRIMSKSARGEDTTGDREELHGLTPAHKLNKATVLSKATEYIRHLEKRNMRLIDENAAMQQRIAAFEKLFMAGAMNGAVSPLQQAAPATPIQYSQEPNGYANPTMGTPGRSDAQGMIQVPDDMKRIIAAQMGQPYSVPQQPFRNNPALLRQQQIQQQQHHIQARGWQNAGPYFGKLMVGSLAGLMLLEAARENEQSSETPEGRGLFALPIQLLGFLTSSLNVNFMGYHFHGAQMLYSIKIVLLLCSIWWAVIPSLLERRPPAAEGFKQQSAASLKAVPSLASPIHVRRQAWLTAVQTVWVPRHNFFLEAAALGLKTMKLSLRNLIGIHGYQMLTGLTEDQEIARVKAWTIALDAQLAGGDVEISKSRLTLTLLASGTLPTTPLRLMLKALHIRVLLWEVGLSGIQLGVFNTFASKLARSKWNEAKQLHKLLTQLRRGGQEQSDDDLPDHLAALLEQNCDVVLNPSIVQRAHNLAWNRSTEHNAIGITDGMDTVVDDLAVRSPMDAVAAWWSNMTLQSALTNSLLVCEENEADTIRTIEDNVSLAIRTAPIGSIAQNRALVARALLFDEKRSINIMAALQAIGPVTPALSSHNGSGRSSPSAPSTPIKLLPPSLVMNTEMRTSLLCAMAIAHLQKFSPPEEPVDIYGVIDQIHPISDMGLLGYTATFKLMDRLAGHEFAAEACADTLERLSGTLRIWTGKDCGLEPEVRQQMVERCLAVTRGVVGMGVDTDTGYGSMSESEAEHNVSAVSEATAEQKLIAVNSDDA</sequence>
<proteinExistence type="predicted"/>